<evidence type="ECO:0000313" key="3">
    <source>
        <dbReference type="Proteomes" id="UP001229421"/>
    </source>
</evidence>
<name>A0AAD8NWX3_TARER</name>
<organism evidence="2 3">
    <name type="scientific">Tagetes erecta</name>
    <name type="common">African marigold</name>
    <dbReference type="NCBI Taxonomy" id="13708"/>
    <lineage>
        <taxon>Eukaryota</taxon>
        <taxon>Viridiplantae</taxon>
        <taxon>Streptophyta</taxon>
        <taxon>Embryophyta</taxon>
        <taxon>Tracheophyta</taxon>
        <taxon>Spermatophyta</taxon>
        <taxon>Magnoliopsida</taxon>
        <taxon>eudicotyledons</taxon>
        <taxon>Gunneridae</taxon>
        <taxon>Pentapetalae</taxon>
        <taxon>asterids</taxon>
        <taxon>campanulids</taxon>
        <taxon>Asterales</taxon>
        <taxon>Asteraceae</taxon>
        <taxon>Asteroideae</taxon>
        <taxon>Heliantheae alliance</taxon>
        <taxon>Tageteae</taxon>
        <taxon>Tagetes</taxon>
    </lineage>
</organism>
<evidence type="ECO:0000256" key="1">
    <source>
        <dbReference type="SAM" id="Phobius"/>
    </source>
</evidence>
<feature type="transmembrane region" description="Helical" evidence="1">
    <location>
        <begin position="45"/>
        <end position="63"/>
    </location>
</feature>
<accession>A0AAD8NWX3</accession>
<protein>
    <submittedName>
        <fullName evidence="2">Uncharacterized protein</fullName>
    </submittedName>
</protein>
<keyword evidence="1" id="KW-0812">Transmembrane</keyword>
<proteinExistence type="predicted"/>
<keyword evidence="1" id="KW-1133">Transmembrane helix</keyword>
<dbReference type="AlphaFoldDB" id="A0AAD8NWX3"/>
<keyword evidence="1" id="KW-0472">Membrane</keyword>
<dbReference type="Proteomes" id="UP001229421">
    <property type="component" value="Unassembled WGS sequence"/>
</dbReference>
<keyword evidence="3" id="KW-1185">Reference proteome</keyword>
<gene>
    <name evidence="2" type="ORF">QVD17_19002</name>
</gene>
<comment type="caution">
    <text evidence="2">The sequence shown here is derived from an EMBL/GenBank/DDBJ whole genome shotgun (WGS) entry which is preliminary data.</text>
</comment>
<evidence type="ECO:0000313" key="2">
    <source>
        <dbReference type="EMBL" id="KAK1423694.1"/>
    </source>
</evidence>
<dbReference type="EMBL" id="JAUHHV010000005">
    <property type="protein sequence ID" value="KAK1423694.1"/>
    <property type="molecule type" value="Genomic_DNA"/>
</dbReference>
<sequence>MYLLMNVIFSNNQPLVLSISPHFSSISQPNKFLNTNTKTNTHSTVVAGCFILFSLYTIFFPFISQLRLINLQLLMHIAQDVKGGWKQ</sequence>
<reference evidence="2" key="1">
    <citation type="journal article" date="2023" name="bioRxiv">
        <title>Improved chromosome-level genome assembly for marigold (Tagetes erecta).</title>
        <authorList>
            <person name="Jiang F."/>
            <person name="Yuan L."/>
            <person name="Wang S."/>
            <person name="Wang H."/>
            <person name="Xu D."/>
            <person name="Wang A."/>
            <person name="Fan W."/>
        </authorList>
    </citation>
    <scope>NUCLEOTIDE SEQUENCE</scope>
    <source>
        <strain evidence="2">WSJ</strain>
        <tissue evidence="2">Leaf</tissue>
    </source>
</reference>